<comment type="caution">
    <text evidence="2">The sequence shown here is derived from an EMBL/GenBank/DDBJ whole genome shotgun (WGS) entry which is preliminary data.</text>
</comment>
<feature type="compositionally biased region" description="Basic and acidic residues" evidence="1">
    <location>
        <begin position="32"/>
        <end position="41"/>
    </location>
</feature>
<organism evidence="2 3">
    <name type="scientific">Ameca splendens</name>
    <dbReference type="NCBI Taxonomy" id="208324"/>
    <lineage>
        <taxon>Eukaryota</taxon>
        <taxon>Metazoa</taxon>
        <taxon>Chordata</taxon>
        <taxon>Craniata</taxon>
        <taxon>Vertebrata</taxon>
        <taxon>Euteleostomi</taxon>
        <taxon>Actinopterygii</taxon>
        <taxon>Neopterygii</taxon>
        <taxon>Teleostei</taxon>
        <taxon>Neoteleostei</taxon>
        <taxon>Acanthomorphata</taxon>
        <taxon>Ovalentaria</taxon>
        <taxon>Atherinomorphae</taxon>
        <taxon>Cyprinodontiformes</taxon>
        <taxon>Goodeidae</taxon>
        <taxon>Ameca</taxon>
    </lineage>
</organism>
<gene>
    <name evidence="2" type="ORF">AMECASPLE_031757</name>
</gene>
<dbReference type="Proteomes" id="UP001469553">
    <property type="component" value="Unassembled WGS sequence"/>
</dbReference>
<evidence type="ECO:0000256" key="1">
    <source>
        <dbReference type="SAM" id="MobiDB-lite"/>
    </source>
</evidence>
<reference evidence="2 3" key="1">
    <citation type="submission" date="2021-06" db="EMBL/GenBank/DDBJ databases">
        <authorList>
            <person name="Palmer J.M."/>
        </authorList>
    </citation>
    <scope>NUCLEOTIDE SEQUENCE [LARGE SCALE GENOMIC DNA]</scope>
    <source>
        <strain evidence="2 3">AS_MEX2019</strain>
        <tissue evidence="2">Muscle</tissue>
    </source>
</reference>
<keyword evidence="3" id="KW-1185">Reference proteome</keyword>
<dbReference type="EMBL" id="JAHRIP010051029">
    <property type="protein sequence ID" value="MEQ2301021.1"/>
    <property type="molecule type" value="Genomic_DNA"/>
</dbReference>
<feature type="region of interest" description="Disordered" evidence="1">
    <location>
        <begin position="15"/>
        <end position="50"/>
    </location>
</feature>
<evidence type="ECO:0000313" key="3">
    <source>
        <dbReference type="Proteomes" id="UP001469553"/>
    </source>
</evidence>
<sequence length="101" mass="11029">MASVGSWKTARTRISNGVWRQVPKTKTLSGTERNRARRVESDQDANPNSSEGCVCVCVQSSRFPPAGKPGGLPDSAFILFDLFSSHLGTKCDGVMAWRRTI</sequence>
<evidence type="ECO:0000313" key="2">
    <source>
        <dbReference type="EMBL" id="MEQ2301021.1"/>
    </source>
</evidence>
<name>A0ABV0Z5Y7_9TELE</name>
<protein>
    <submittedName>
        <fullName evidence="2">Uncharacterized protein</fullName>
    </submittedName>
</protein>
<proteinExistence type="predicted"/>
<accession>A0ABV0Z5Y7</accession>